<evidence type="ECO:0000256" key="3">
    <source>
        <dbReference type="ARBA" id="ARBA00022827"/>
    </source>
</evidence>
<feature type="compositionally biased region" description="Polar residues" evidence="5">
    <location>
        <begin position="13"/>
        <end position="26"/>
    </location>
</feature>
<name>A0A4R0RPK0_9APHY</name>
<dbReference type="GO" id="GO:0050660">
    <property type="term" value="F:flavin adenine dinucleotide binding"/>
    <property type="evidence" value="ECO:0007669"/>
    <property type="project" value="InterPro"/>
</dbReference>
<keyword evidence="7" id="KW-1185">Reference proteome</keyword>
<dbReference type="GO" id="GO:0004499">
    <property type="term" value="F:N,N-dimethylaniline monooxygenase activity"/>
    <property type="evidence" value="ECO:0007669"/>
    <property type="project" value="InterPro"/>
</dbReference>
<dbReference type="InterPro" id="IPR050346">
    <property type="entry name" value="FMO-like"/>
</dbReference>
<proteinExistence type="inferred from homology"/>
<dbReference type="OrthoDB" id="66881at2759"/>
<dbReference type="PANTHER" id="PTHR23023">
    <property type="entry name" value="DIMETHYLANILINE MONOOXYGENASE"/>
    <property type="match status" value="1"/>
</dbReference>
<accession>A0A4R0RPK0</accession>
<dbReference type="SUPFAM" id="SSF51905">
    <property type="entry name" value="FAD/NAD(P)-binding domain"/>
    <property type="match status" value="2"/>
</dbReference>
<evidence type="ECO:0000256" key="4">
    <source>
        <dbReference type="ARBA" id="ARBA00023002"/>
    </source>
</evidence>
<dbReference type="AlphaFoldDB" id="A0A4R0RPK0"/>
<keyword evidence="3" id="KW-0274">FAD</keyword>
<comment type="similarity">
    <text evidence="1">Belongs to the FMO family.</text>
</comment>
<evidence type="ECO:0008006" key="8">
    <source>
        <dbReference type="Google" id="ProtNLM"/>
    </source>
</evidence>
<organism evidence="6 7">
    <name type="scientific">Steccherinum ochraceum</name>
    <dbReference type="NCBI Taxonomy" id="92696"/>
    <lineage>
        <taxon>Eukaryota</taxon>
        <taxon>Fungi</taxon>
        <taxon>Dikarya</taxon>
        <taxon>Basidiomycota</taxon>
        <taxon>Agaricomycotina</taxon>
        <taxon>Agaricomycetes</taxon>
        <taxon>Polyporales</taxon>
        <taxon>Steccherinaceae</taxon>
        <taxon>Steccherinum</taxon>
    </lineage>
</organism>
<feature type="region of interest" description="Disordered" evidence="5">
    <location>
        <begin position="1"/>
        <end position="28"/>
    </location>
</feature>
<dbReference type="InterPro" id="IPR036188">
    <property type="entry name" value="FAD/NAD-bd_sf"/>
</dbReference>
<comment type="caution">
    <text evidence="6">The sequence shown here is derived from an EMBL/GenBank/DDBJ whole genome shotgun (WGS) entry which is preliminary data.</text>
</comment>
<evidence type="ECO:0000313" key="7">
    <source>
        <dbReference type="Proteomes" id="UP000292702"/>
    </source>
</evidence>
<dbReference type="Proteomes" id="UP000292702">
    <property type="component" value="Unassembled WGS sequence"/>
</dbReference>
<keyword evidence="2" id="KW-0285">Flavoprotein</keyword>
<evidence type="ECO:0000313" key="6">
    <source>
        <dbReference type="EMBL" id="TCD65728.1"/>
    </source>
</evidence>
<dbReference type="EMBL" id="RWJN01000166">
    <property type="protein sequence ID" value="TCD65728.1"/>
    <property type="molecule type" value="Genomic_DNA"/>
</dbReference>
<dbReference type="Pfam" id="PF00743">
    <property type="entry name" value="FMO-like"/>
    <property type="match status" value="1"/>
</dbReference>
<reference evidence="6 7" key="1">
    <citation type="submission" date="2018-11" db="EMBL/GenBank/DDBJ databases">
        <title>Genome assembly of Steccherinum ochraceum LE-BIN_3174, the white-rot fungus of the Steccherinaceae family (The Residual Polyporoid clade, Polyporales, Basidiomycota).</title>
        <authorList>
            <person name="Fedorova T.V."/>
            <person name="Glazunova O.A."/>
            <person name="Landesman E.O."/>
            <person name="Moiseenko K.V."/>
            <person name="Psurtseva N.V."/>
            <person name="Savinova O.S."/>
            <person name="Shakhova N.V."/>
            <person name="Tyazhelova T.V."/>
            <person name="Vasina D.V."/>
        </authorList>
    </citation>
    <scope>NUCLEOTIDE SEQUENCE [LARGE SCALE GENOMIC DNA]</scope>
    <source>
        <strain evidence="6 7">LE-BIN_3174</strain>
    </source>
</reference>
<evidence type="ECO:0000256" key="2">
    <source>
        <dbReference type="ARBA" id="ARBA00022630"/>
    </source>
</evidence>
<dbReference type="InterPro" id="IPR020946">
    <property type="entry name" value="Flavin_mOase-like"/>
</dbReference>
<dbReference type="Gene3D" id="3.50.50.60">
    <property type="entry name" value="FAD/NAD(P)-binding domain"/>
    <property type="match status" value="2"/>
</dbReference>
<evidence type="ECO:0000256" key="5">
    <source>
        <dbReference type="SAM" id="MobiDB-lite"/>
    </source>
</evidence>
<sequence length="536" mass="60430">MDLPNPILDASHETLNSDDGSSQHPTLASDEHKDICIIGAGPSGLGALKVLLDHPLFKVGVWEVVAFEARESVGGVWLPAKSSSTPDRANPPPTPLYDALTTNLPHPVMAYPSFSFPPSTPLFPPASTVLRYLETYAETFNLTQHIRFNHRVVDTRWDAAKRKWRVQVREGRSGEEKTQEYDLVVVANGHYSLPRYPTTPGLQAWLDAGKATHSVYYRNPTHPPCLEKVETVLVVGSGPSGLDISSELRTAGHKRIVHSFTGAVNEDLEGGGVKRRGRVRTFLDPTRGEVEFEDGTREIGIGHCVLATGYQDHFQFLHPPELRLDFPPGIPPLPAELYNSSYHVFPLAKHIFPLATTYPPSSIAFLGLPVRVVPFPLIEAQMRAVLEVLERPESLDTTQEAVDIVSRYEDLRAQITARQPSLPPSQLPFAIAKIWHILEEEHQFNYRDALHAFAGYKQEKWRVPAWVREMYPMKLVLRQKWRELEKNGEAEEWVKGVGEGGTEEWVQLMKKVLRRAEERRKGLDDVDDVERQRTRL</sequence>
<dbReference type="STRING" id="92696.A0A4R0RPK0"/>
<protein>
    <recommendedName>
        <fullName evidence="8">FAD/NAD(P)-binding domain-containing protein</fullName>
    </recommendedName>
</protein>
<evidence type="ECO:0000256" key="1">
    <source>
        <dbReference type="ARBA" id="ARBA00009183"/>
    </source>
</evidence>
<dbReference type="GO" id="GO:0050661">
    <property type="term" value="F:NADP binding"/>
    <property type="evidence" value="ECO:0007669"/>
    <property type="project" value="InterPro"/>
</dbReference>
<keyword evidence="4" id="KW-0560">Oxidoreductase</keyword>
<gene>
    <name evidence="6" type="ORF">EIP91_002257</name>
</gene>